<evidence type="ECO:0000256" key="2">
    <source>
        <dbReference type="SAM" id="MobiDB-lite"/>
    </source>
</evidence>
<reference evidence="4" key="1">
    <citation type="journal article" date="2017" name="Genome Biol.">
        <title>Comparative genomics reveals high biological diversity and specific adaptations in the industrially and medically important fungal genus Aspergillus.</title>
        <authorList>
            <person name="de Vries R.P."/>
            <person name="Riley R."/>
            <person name="Wiebenga A."/>
            <person name="Aguilar-Osorio G."/>
            <person name="Amillis S."/>
            <person name="Uchima C.A."/>
            <person name="Anderluh G."/>
            <person name="Asadollahi M."/>
            <person name="Askin M."/>
            <person name="Barry K."/>
            <person name="Battaglia E."/>
            <person name="Bayram O."/>
            <person name="Benocci T."/>
            <person name="Braus-Stromeyer S.A."/>
            <person name="Caldana C."/>
            <person name="Canovas D."/>
            <person name="Cerqueira G.C."/>
            <person name="Chen F."/>
            <person name="Chen W."/>
            <person name="Choi C."/>
            <person name="Clum A."/>
            <person name="Dos Santos R.A."/>
            <person name="Damasio A.R."/>
            <person name="Diallinas G."/>
            <person name="Emri T."/>
            <person name="Fekete E."/>
            <person name="Flipphi M."/>
            <person name="Freyberg S."/>
            <person name="Gallo A."/>
            <person name="Gournas C."/>
            <person name="Habgood R."/>
            <person name="Hainaut M."/>
            <person name="Harispe M.L."/>
            <person name="Henrissat B."/>
            <person name="Hilden K.S."/>
            <person name="Hope R."/>
            <person name="Hossain A."/>
            <person name="Karabika E."/>
            <person name="Karaffa L."/>
            <person name="Karanyi Z."/>
            <person name="Krasevec N."/>
            <person name="Kuo A."/>
            <person name="Kusch H."/>
            <person name="LaButti K."/>
            <person name="Lagendijk E.L."/>
            <person name="Lapidus A."/>
            <person name="Levasseur A."/>
            <person name="Lindquist E."/>
            <person name="Lipzen A."/>
            <person name="Logrieco A.F."/>
            <person name="MacCabe A."/>
            <person name="Maekelae M.R."/>
            <person name="Malavazi I."/>
            <person name="Melin P."/>
            <person name="Meyer V."/>
            <person name="Mielnichuk N."/>
            <person name="Miskei M."/>
            <person name="Molnar A.P."/>
            <person name="Mule G."/>
            <person name="Ngan C.Y."/>
            <person name="Orejas M."/>
            <person name="Orosz E."/>
            <person name="Ouedraogo J.P."/>
            <person name="Overkamp K.M."/>
            <person name="Park H.-S."/>
            <person name="Perrone G."/>
            <person name="Piumi F."/>
            <person name="Punt P.J."/>
            <person name="Ram A.F."/>
            <person name="Ramon A."/>
            <person name="Rauscher S."/>
            <person name="Record E."/>
            <person name="Riano-Pachon D.M."/>
            <person name="Robert V."/>
            <person name="Roehrig J."/>
            <person name="Ruller R."/>
            <person name="Salamov A."/>
            <person name="Salih N.S."/>
            <person name="Samson R.A."/>
            <person name="Sandor E."/>
            <person name="Sanguinetti M."/>
            <person name="Schuetze T."/>
            <person name="Sepcic K."/>
            <person name="Shelest E."/>
            <person name="Sherlock G."/>
            <person name="Sophianopoulou V."/>
            <person name="Squina F.M."/>
            <person name="Sun H."/>
            <person name="Susca A."/>
            <person name="Todd R.B."/>
            <person name="Tsang A."/>
            <person name="Unkles S.E."/>
            <person name="van de Wiele N."/>
            <person name="van Rossen-Uffink D."/>
            <person name="Oliveira J.V."/>
            <person name="Vesth T.C."/>
            <person name="Visser J."/>
            <person name="Yu J.-H."/>
            <person name="Zhou M."/>
            <person name="Andersen M.R."/>
            <person name="Archer D.B."/>
            <person name="Baker S.E."/>
            <person name="Benoit I."/>
            <person name="Brakhage A.A."/>
            <person name="Braus G.H."/>
            <person name="Fischer R."/>
            <person name="Frisvad J.C."/>
            <person name="Goldman G.H."/>
            <person name="Houbraken J."/>
            <person name="Oakley B."/>
            <person name="Pocsi I."/>
            <person name="Scazzocchio C."/>
            <person name="Seiboth B."/>
            <person name="vanKuyk P.A."/>
            <person name="Wortman J."/>
            <person name="Dyer P.S."/>
            <person name="Grigoriev I.V."/>
        </authorList>
    </citation>
    <scope>NUCLEOTIDE SEQUENCE [LARGE SCALE GENOMIC DNA]</scope>
    <source>
        <strain evidence="4">DTO 134E9</strain>
    </source>
</reference>
<dbReference type="InterPro" id="IPR014751">
    <property type="entry name" value="XRCC4-like_C"/>
</dbReference>
<evidence type="ECO:0000313" key="4">
    <source>
        <dbReference type="Proteomes" id="UP000184383"/>
    </source>
</evidence>
<evidence type="ECO:0000313" key="3">
    <source>
        <dbReference type="EMBL" id="OJJ33104.1"/>
    </source>
</evidence>
<sequence>MSLPEPASSPQILRIPRTDEPDTHVLLYVSRFDATLLDLNIAATEGETPYTTTVRQSRLKNLRAKNYQGSDDEWTQTVSYVLGQLPASAGIPDWASGIEAFASISGSGDDDKEMVLTIRKKIEAITQKLGTIILKQDDEQAIELFDWSGIAVARASSLEHRLSSLNNRFLTAENTIHQLSRQLEELINAKSQHENQIIADFGQLLNEKKLKIRNQQRLLASAKVDPIKVSEIRAATLGRYGRSTDKGQRLKRAARDLGHSGSESEDEFEKMEVDNAGYQDSREEDQNTDGGQRSTPQPLEEEDNTATDEEFSPPSPPVKKGKRGDVQGQGHKISSCRPVMKEPAPPPPRRQLPFARKNQEKQNQIQINSQLAGKCAEGTAGETDDDEL</sequence>
<evidence type="ECO:0000256" key="1">
    <source>
        <dbReference type="SAM" id="Coils"/>
    </source>
</evidence>
<dbReference type="SUPFAM" id="SSF58022">
    <property type="entry name" value="XRCC4, C-terminal oligomerization domain"/>
    <property type="match status" value="1"/>
</dbReference>
<dbReference type="AlphaFoldDB" id="A0A1L9RDX9"/>
<feature type="compositionally biased region" description="Polar residues" evidence="2">
    <location>
        <begin position="288"/>
        <end position="297"/>
    </location>
</feature>
<feature type="region of interest" description="Disordered" evidence="2">
    <location>
        <begin position="242"/>
        <end position="388"/>
    </location>
</feature>
<protein>
    <submittedName>
        <fullName evidence="3">Uncharacterized protein</fullName>
    </submittedName>
</protein>
<accession>A0A1L9RDX9</accession>
<gene>
    <name evidence="3" type="ORF">ASPWEDRAFT_174528</name>
</gene>
<dbReference type="Proteomes" id="UP000184383">
    <property type="component" value="Unassembled WGS sequence"/>
</dbReference>
<dbReference type="RefSeq" id="XP_040686781.1">
    <property type="nucleotide sequence ID" value="XM_040831236.1"/>
</dbReference>
<organism evidence="3 4">
    <name type="scientific">Aspergillus wentii DTO 134E9</name>
    <dbReference type="NCBI Taxonomy" id="1073089"/>
    <lineage>
        <taxon>Eukaryota</taxon>
        <taxon>Fungi</taxon>
        <taxon>Dikarya</taxon>
        <taxon>Ascomycota</taxon>
        <taxon>Pezizomycotina</taxon>
        <taxon>Eurotiomycetes</taxon>
        <taxon>Eurotiomycetidae</taxon>
        <taxon>Eurotiales</taxon>
        <taxon>Aspergillaceae</taxon>
        <taxon>Aspergillus</taxon>
        <taxon>Aspergillus subgen. Cremei</taxon>
    </lineage>
</organism>
<feature type="compositionally biased region" description="Basic and acidic residues" evidence="2">
    <location>
        <begin position="242"/>
        <end position="258"/>
    </location>
</feature>
<name>A0A1L9RDX9_ASPWE</name>
<dbReference type="OrthoDB" id="8064436at2759"/>
<keyword evidence="4" id="KW-1185">Reference proteome</keyword>
<feature type="coiled-coil region" evidence="1">
    <location>
        <begin position="162"/>
        <end position="225"/>
    </location>
</feature>
<dbReference type="GeneID" id="63747084"/>
<dbReference type="STRING" id="1073089.A0A1L9RDX9"/>
<dbReference type="VEuPathDB" id="FungiDB:ASPWEDRAFT_174528"/>
<dbReference type="PANTHER" id="PTHR42067">
    <property type="entry name" value="YALI0C15378P"/>
    <property type="match status" value="1"/>
</dbReference>
<proteinExistence type="predicted"/>
<dbReference type="Gene3D" id="1.20.5.370">
    <property type="match status" value="1"/>
</dbReference>
<feature type="compositionally biased region" description="Low complexity" evidence="2">
    <location>
        <begin position="361"/>
        <end position="370"/>
    </location>
</feature>
<feature type="compositionally biased region" description="Acidic residues" evidence="2">
    <location>
        <begin position="299"/>
        <end position="311"/>
    </location>
</feature>
<dbReference type="EMBL" id="KV878214">
    <property type="protein sequence ID" value="OJJ33104.1"/>
    <property type="molecule type" value="Genomic_DNA"/>
</dbReference>
<keyword evidence="1" id="KW-0175">Coiled coil</keyword>
<dbReference type="PANTHER" id="PTHR42067:SF1">
    <property type="entry name" value="MITOTIC APPARATUS PROTEIN P62"/>
    <property type="match status" value="1"/>
</dbReference>